<dbReference type="InterPro" id="IPR032675">
    <property type="entry name" value="LRR_dom_sf"/>
</dbReference>
<dbReference type="InterPro" id="IPR050905">
    <property type="entry name" value="Plant_NBS-LRR"/>
</dbReference>
<keyword evidence="4" id="KW-1185">Reference proteome</keyword>
<proteinExistence type="predicted"/>
<accession>A0A443N0K4</accession>
<dbReference type="EMBL" id="QPKB01000001">
    <property type="protein sequence ID" value="RWR72046.1"/>
    <property type="molecule type" value="Genomic_DNA"/>
</dbReference>
<dbReference type="AlphaFoldDB" id="A0A443N0K4"/>
<evidence type="ECO:0000313" key="3">
    <source>
        <dbReference type="EMBL" id="RWR72046.1"/>
    </source>
</evidence>
<gene>
    <name evidence="3" type="ORF">CKAN_00023800</name>
</gene>
<evidence type="ECO:0000259" key="2">
    <source>
        <dbReference type="Pfam" id="PF23598"/>
    </source>
</evidence>
<dbReference type="Proteomes" id="UP000283530">
    <property type="component" value="Unassembled WGS sequence"/>
</dbReference>
<name>A0A443N0K4_9MAGN</name>
<keyword evidence="1" id="KW-0677">Repeat</keyword>
<dbReference type="Pfam" id="PF23598">
    <property type="entry name" value="LRR_14"/>
    <property type="match status" value="1"/>
</dbReference>
<dbReference type="PANTHER" id="PTHR33463:SF209">
    <property type="entry name" value="DISEASE RESISTANCE PROTEIN RPS2-LIKE"/>
    <property type="match status" value="1"/>
</dbReference>
<sequence>MVSLTTLDLSGTNLQMLPPSVGNLVNLRGLYLRDCTSLRDLPSQVRLLLRLEVLDLGGTTVIKYLPREIGELIGLKRLIVGFERRFHPDHLFIYTMGSNEDEEWDMNLRVPIGIISKLPLLEELGMYTFCCAEKDQWDDESMVLVVDELCRLERLTYLDFYFPNADCLAHFLHESISWITTRLRRFRFRVGPERTGGPLLHPKHEEWEGCLVYKGGDEISHAAIIETLAHCSFLHLQDHRATQKLSELGMENMNELKICMIKDCHKIETLFDGDGEQEAREIFRNLEKLAIANLSNLRRLWGGQLLPGSLSKLTHLELVFCHSHHFKMVFQLGMIQQVPTLESLAISFSSVEEIIGVEEETSVPYHTHVSNNDNVISVILPNIKLIFLIGLPELVSFCRGVSLEWPSLEYISISDCPKLKSLSFLIHATNIVPPALKTIEAPRSWLKALEWEDDDIKQQLRPLFEINTS</sequence>
<evidence type="ECO:0000313" key="4">
    <source>
        <dbReference type="Proteomes" id="UP000283530"/>
    </source>
</evidence>
<dbReference type="OrthoDB" id="1691503at2759"/>
<organism evidence="3 4">
    <name type="scientific">Cinnamomum micranthum f. kanehirae</name>
    <dbReference type="NCBI Taxonomy" id="337451"/>
    <lineage>
        <taxon>Eukaryota</taxon>
        <taxon>Viridiplantae</taxon>
        <taxon>Streptophyta</taxon>
        <taxon>Embryophyta</taxon>
        <taxon>Tracheophyta</taxon>
        <taxon>Spermatophyta</taxon>
        <taxon>Magnoliopsida</taxon>
        <taxon>Magnoliidae</taxon>
        <taxon>Laurales</taxon>
        <taxon>Lauraceae</taxon>
        <taxon>Cinnamomum</taxon>
    </lineage>
</organism>
<dbReference type="PANTHER" id="PTHR33463">
    <property type="entry name" value="NB-ARC DOMAIN-CONTAINING PROTEIN-RELATED"/>
    <property type="match status" value="1"/>
</dbReference>
<feature type="domain" description="Disease resistance R13L4/SHOC-2-like LRR" evidence="2">
    <location>
        <begin position="21"/>
        <end position="351"/>
    </location>
</feature>
<dbReference type="SUPFAM" id="SSF52058">
    <property type="entry name" value="L domain-like"/>
    <property type="match status" value="1"/>
</dbReference>
<dbReference type="Gene3D" id="3.80.10.10">
    <property type="entry name" value="Ribonuclease Inhibitor"/>
    <property type="match status" value="2"/>
</dbReference>
<reference evidence="3 4" key="1">
    <citation type="journal article" date="2019" name="Nat. Plants">
        <title>Stout camphor tree genome fills gaps in understanding of flowering plant genome evolution.</title>
        <authorList>
            <person name="Chaw S.M."/>
            <person name="Liu Y.C."/>
            <person name="Wu Y.W."/>
            <person name="Wang H.Y."/>
            <person name="Lin C.I."/>
            <person name="Wu C.S."/>
            <person name="Ke H.M."/>
            <person name="Chang L.Y."/>
            <person name="Hsu C.Y."/>
            <person name="Yang H.T."/>
            <person name="Sudianto E."/>
            <person name="Hsu M.H."/>
            <person name="Wu K.P."/>
            <person name="Wang L.N."/>
            <person name="Leebens-Mack J.H."/>
            <person name="Tsai I.J."/>
        </authorList>
    </citation>
    <scope>NUCLEOTIDE SEQUENCE [LARGE SCALE GENOMIC DNA]</scope>
    <source>
        <strain evidence="4">cv. Chaw 1501</strain>
        <tissue evidence="3">Young leaves</tissue>
    </source>
</reference>
<evidence type="ECO:0000256" key="1">
    <source>
        <dbReference type="ARBA" id="ARBA00022737"/>
    </source>
</evidence>
<dbReference type="InterPro" id="IPR055414">
    <property type="entry name" value="LRR_R13L4/SHOC2-like"/>
</dbReference>
<comment type="caution">
    <text evidence="3">The sequence shown here is derived from an EMBL/GenBank/DDBJ whole genome shotgun (WGS) entry which is preliminary data.</text>
</comment>
<protein>
    <submittedName>
        <fullName evidence="3">Disease resistance protein RPS2</fullName>
    </submittedName>
</protein>